<dbReference type="InterPro" id="IPR002509">
    <property type="entry name" value="NODB_dom"/>
</dbReference>
<evidence type="ECO:0000313" key="3">
    <source>
        <dbReference type="Proteomes" id="UP000247476"/>
    </source>
</evidence>
<keyword evidence="3" id="KW-1185">Reference proteome</keyword>
<dbReference type="InterPro" id="IPR050248">
    <property type="entry name" value="Polysacc_deacetylase_ArnD"/>
</dbReference>
<organism evidence="2 3">
    <name type="scientific">Paenibacillus flagellatus</name>
    <dbReference type="NCBI Taxonomy" id="2211139"/>
    <lineage>
        <taxon>Bacteria</taxon>
        <taxon>Bacillati</taxon>
        <taxon>Bacillota</taxon>
        <taxon>Bacilli</taxon>
        <taxon>Bacillales</taxon>
        <taxon>Paenibacillaceae</taxon>
        <taxon>Paenibacillus</taxon>
    </lineage>
</organism>
<dbReference type="PROSITE" id="PS51677">
    <property type="entry name" value="NODB"/>
    <property type="match status" value="1"/>
</dbReference>
<dbReference type="GO" id="GO:0005975">
    <property type="term" value="P:carbohydrate metabolic process"/>
    <property type="evidence" value="ECO:0007669"/>
    <property type="project" value="InterPro"/>
</dbReference>
<evidence type="ECO:0000259" key="1">
    <source>
        <dbReference type="PROSITE" id="PS51677"/>
    </source>
</evidence>
<sequence length="253" mass="28484">MTQYFTKWRANMNNRYELDIVGDSDRMEEAARARLDEWRGQAVRMARRLPEHVYVNGPDVREVALTFDDGPDERVTPAIAEALSRYGVKGSFFFVGSRVERHPDIVKAVYEAGHLVLNHSWNHDRLTTLGAAALRDDLRRTQEAISDAIGVRPALFRPPFGAADDSVVLAAGEEGCRTVLWSLDTLDWSQKEEAHIRWNVDNYVRNGEIVLMHSSPGCTETAKAMPRLLESLLEAGRRPVDLGRLLGLPAYLT</sequence>
<feature type="domain" description="NodB homology" evidence="1">
    <location>
        <begin position="61"/>
        <end position="240"/>
    </location>
</feature>
<dbReference type="PANTHER" id="PTHR10587">
    <property type="entry name" value="GLYCOSYL TRANSFERASE-RELATED"/>
    <property type="match status" value="1"/>
</dbReference>
<dbReference type="AlphaFoldDB" id="A0A2V5L1H5"/>
<dbReference type="EMBL" id="QJVJ01000002">
    <property type="protein sequence ID" value="PYI56576.1"/>
    <property type="molecule type" value="Genomic_DNA"/>
</dbReference>
<comment type="caution">
    <text evidence="2">The sequence shown here is derived from an EMBL/GenBank/DDBJ whole genome shotgun (WGS) entry which is preliminary data.</text>
</comment>
<gene>
    <name evidence="2" type="ORF">DLM86_06305</name>
</gene>
<dbReference type="CDD" id="cd10917">
    <property type="entry name" value="CE4_NodB_like_6s_7s"/>
    <property type="match status" value="1"/>
</dbReference>
<dbReference type="Proteomes" id="UP000247476">
    <property type="component" value="Unassembled WGS sequence"/>
</dbReference>
<evidence type="ECO:0000313" key="2">
    <source>
        <dbReference type="EMBL" id="PYI56576.1"/>
    </source>
</evidence>
<reference evidence="2 3" key="1">
    <citation type="submission" date="2018-05" db="EMBL/GenBank/DDBJ databases">
        <title>Paenibacillus flagellatus sp. nov., isolated from selenium mineral soil.</title>
        <authorList>
            <person name="Dai X."/>
        </authorList>
    </citation>
    <scope>NUCLEOTIDE SEQUENCE [LARGE SCALE GENOMIC DNA]</scope>
    <source>
        <strain evidence="2 3">DXL2</strain>
    </source>
</reference>
<dbReference type="SUPFAM" id="SSF88713">
    <property type="entry name" value="Glycoside hydrolase/deacetylase"/>
    <property type="match status" value="1"/>
</dbReference>
<protein>
    <submittedName>
        <fullName evidence="2">Polysaccharide deacetylase family protein</fullName>
    </submittedName>
</protein>
<dbReference type="Gene3D" id="3.20.20.370">
    <property type="entry name" value="Glycoside hydrolase/deacetylase"/>
    <property type="match status" value="1"/>
</dbReference>
<dbReference type="PANTHER" id="PTHR10587:SF137">
    <property type="entry name" value="4-DEOXY-4-FORMAMIDO-L-ARABINOSE-PHOSPHOUNDECAPRENOL DEFORMYLASE ARND-RELATED"/>
    <property type="match status" value="1"/>
</dbReference>
<dbReference type="GO" id="GO:0016810">
    <property type="term" value="F:hydrolase activity, acting on carbon-nitrogen (but not peptide) bonds"/>
    <property type="evidence" value="ECO:0007669"/>
    <property type="project" value="InterPro"/>
</dbReference>
<name>A0A2V5L1H5_9BACL</name>
<proteinExistence type="predicted"/>
<dbReference type="Pfam" id="PF01522">
    <property type="entry name" value="Polysacc_deac_1"/>
    <property type="match status" value="1"/>
</dbReference>
<dbReference type="InterPro" id="IPR011330">
    <property type="entry name" value="Glyco_hydro/deAcase_b/a-brl"/>
</dbReference>
<accession>A0A2V5L1H5</accession>